<gene>
    <name evidence="5" type="primary">CYP5161A1</name>
    <name evidence="5" type="ORF">Esi_0193_0035</name>
</gene>
<dbReference type="GO" id="GO:0020037">
    <property type="term" value="F:heme binding"/>
    <property type="evidence" value="ECO:0007669"/>
    <property type="project" value="InterPro"/>
</dbReference>
<organism evidence="5 6">
    <name type="scientific">Ectocarpus siliculosus</name>
    <name type="common">Brown alga</name>
    <name type="synonym">Conferva siliculosa</name>
    <dbReference type="NCBI Taxonomy" id="2880"/>
    <lineage>
        <taxon>Eukaryota</taxon>
        <taxon>Sar</taxon>
        <taxon>Stramenopiles</taxon>
        <taxon>Ochrophyta</taxon>
        <taxon>PX clade</taxon>
        <taxon>Phaeophyceae</taxon>
        <taxon>Ectocarpales</taxon>
        <taxon>Ectocarpaceae</taxon>
        <taxon>Ectocarpus</taxon>
    </lineage>
</organism>
<dbReference type="InterPro" id="IPR050121">
    <property type="entry name" value="Cytochrome_P450_monoxygenase"/>
</dbReference>
<proteinExistence type="inferred from homology"/>
<dbReference type="GO" id="GO:0005506">
    <property type="term" value="F:iron ion binding"/>
    <property type="evidence" value="ECO:0007669"/>
    <property type="project" value="InterPro"/>
</dbReference>
<dbReference type="EMBL" id="FN649760">
    <property type="protein sequence ID" value="CBJ30458.1"/>
    <property type="molecule type" value="Genomic_DNA"/>
</dbReference>
<keyword evidence="4" id="KW-0560">Oxidoreductase</keyword>
<evidence type="ECO:0000256" key="2">
    <source>
        <dbReference type="ARBA" id="ARBA00010617"/>
    </source>
</evidence>
<dbReference type="InterPro" id="IPR001128">
    <property type="entry name" value="Cyt_P450"/>
</dbReference>
<dbReference type="PROSITE" id="PS00086">
    <property type="entry name" value="CYTOCHROME_P450"/>
    <property type="match status" value="1"/>
</dbReference>
<dbReference type="Proteomes" id="UP000002630">
    <property type="component" value="Unassembled WGS sequence"/>
</dbReference>
<dbReference type="GO" id="GO:0016705">
    <property type="term" value="F:oxidoreductase activity, acting on paired donors, with incorporation or reduction of molecular oxygen"/>
    <property type="evidence" value="ECO:0007669"/>
    <property type="project" value="InterPro"/>
</dbReference>
<feature type="binding site" description="axial binding residue" evidence="3">
    <location>
        <position position="475"/>
    </location>
    <ligand>
        <name>heme</name>
        <dbReference type="ChEBI" id="CHEBI:30413"/>
    </ligand>
    <ligandPart>
        <name>Fe</name>
        <dbReference type="ChEBI" id="CHEBI:18248"/>
    </ligandPart>
</feature>
<dbReference type="PANTHER" id="PTHR24305">
    <property type="entry name" value="CYTOCHROME P450"/>
    <property type="match status" value="1"/>
</dbReference>
<dbReference type="Pfam" id="PF00067">
    <property type="entry name" value="p450"/>
    <property type="match status" value="2"/>
</dbReference>
<dbReference type="STRING" id="2880.D7FPK1"/>
<keyword evidence="6" id="KW-1185">Reference proteome</keyword>
<keyword evidence="3 4" id="KW-0479">Metal-binding</keyword>
<evidence type="ECO:0000256" key="1">
    <source>
        <dbReference type="ARBA" id="ARBA00001971"/>
    </source>
</evidence>
<name>D7FPK1_ECTSI</name>
<sequence length="530" mass="57971">MLLMGIGSRGLELGTKTGTLSLVVVSALTYYVCWRWSETSRARRVAKLGRSAAGSSSLPSPVAVLPRWIPFVGGHTLQMESEKMMQQVEGWADDLGGDYEITLIGKRVIFVTDPEDIRRILLLRPSKFKRGWRPVGVYPSLFFEEGKEWGRSRRLIAPFLSGHKNVAGMVPSIAKIAERVCAKLGDGQGEPVDFVQEFGRYTHDAIALSGFGFDADSVRATKDRPSVSFEAMGAIVEAALALSVDPLAMLAWSTLSSLLPWVREIKEKSSRLQRVVEGAIDKTRSEMKEAGASHPAGGEEGALLRKLLSVEGGSDNAIKDVSNRMTLSDKEIVTQSKGLFLAGSETTAKTLSWAVYFLAKHPEMHLRCREEALRAAPLRTANIERACIATTRRSQETTTMKSGLKLEAGTAFTLLLRYPCLSEHSFTRAKDFVPERWIDAEREEALLGQPADRKSSDVVHREEVAQAFGGGPRKCPGMDMAHLEAAIILAAISARFDLALAPGQADPPEEVFKFTAGVESLKLVLTKKVA</sequence>
<dbReference type="PRINTS" id="PR00463">
    <property type="entry name" value="EP450I"/>
</dbReference>
<dbReference type="OrthoDB" id="2843at2759"/>
<dbReference type="InterPro" id="IPR017972">
    <property type="entry name" value="Cyt_P450_CS"/>
</dbReference>
<evidence type="ECO:0000313" key="5">
    <source>
        <dbReference type="EMBL" id="CBJ30458.1"/>
    </source>
</evidence>
<accession>D7FPK1</accession>
<dbReference type="PANTHER" id="PTHR24305:SF166">
    <property type="entry name" value="CYTOCHROME P450 12A4, MITOCHONDRIAL-RELATED"/>
    <property type="match status" value="1"/>
</dbReference>
<dbReference type="PRINTS" id="PR00385">
    <property type="entry name" value="P450"/>
</dbReference>
<dbReference type="GO" id="GO:0004497">
    <property type="term" value="F:monooxygenase activity"/>
    <property type="evidence" value="ECO:0007669"/>
    <property type="project" value="UniProtKB-KW"/>
</dbReference>
<reference evidence="5 6" key="1">
    <citation type="journal article" date="2010" name="Nature">
        <title>The Ectocarpus genome and the independent evolution of multicellularity in brown algae.</title>
        <authorList>
            <person name="Cock J.M."/>
            <person name="Sterck L."/>
            <person name="Rouze P."/>
            <person name="Scornet D."/>
            <person name="Allen A.E."/>
            <person name="Amoutzias G."/>
            <person name="Anthouard V."/>
            <person name="Artiguenave F."/>
            <person name="Aury J.M."/>
            <person name="Badger J.H."/>
            <person name="Beszteri B."/>
            <person name="Billiau K."/>
            <person name="Bonnet E."/>
            <person name="Bothwell J.H."/>
            <person name="Bowler C."/>
            <person name="Boyen C."/>
            <person name="Brownlee C."/>
            <person name="Carrano C.J."/>
            <person name="Charrier B."/>
            <person name="Cho G.Y."/>
            <person name="Coelho S.M."/>
            <person name="Collen J."/>
            <person name="Corre E."/>
            <person name="Da Silva C."/>
            <person name="Delage L."/>
            <person name="Delaroque N."/>
            <person name="Dittami S.M."/>
            <person name="Doulbeau S."/>
            <person name="Elias M."/>
            <person name="Farnham G."/>
            <person name="Gachon C.M."/>
            <person name="Gschloessl B."/>
            <person name="Heesch S."/>
            <person name="Jabbari K."/>
            <person name="Jubin C."/>
            <person name="Kawai H."/>
            <person name="Kimura K."/>
            <person name="Kloareg B."/>
            <person name="Kupper F.C."/>
            <person name="Lang D."/>
            <person name="Le Bail A."/>
            <person name="Leblanc C."/>
            <person name="Lerouge P."/>
            <person name="Lohr M."/>
            <person name="Lopez P.J."/>
            <person name="Martens C."/>
            <person name="Maumus F."/>
            <person name="Michel G."/>
            <person name="Miranda-Saavedra D."/>
            <person name="Morales J."/>
            <person name="Moreau H."/>
            <person name="Motomura T."/>
            <person name="Nagasato C."/>
            <person name="Napoli C.A."/>
            <person name="Nelson D.R."/>
            <person name="Nyvall-Collen P."/>
            <person name="Peters A.F."/>
            <person name="Pommier C."/>
            <person name="Potin P."/>
            <person name="Poulain J."/>
            <person name="Quesneville H."/>
            <person name="Read B."/>
            <person name="Rensing S.A."/>
            <person name="Ritter A."/>
            <person name="Rousvoal S."/>
            <person name="Samanta M."/>
            <person name="Samson G."/>
            <person name="Schroeder D.C."/>
            <person name="Segurens B."/>
            <person name="Strittmatter M."/>
            <person name="Tonon T."/>
            <person name="Tregear J.W."/>
            <person name="Valentin K."/>
            <person name="von Dassow P."/>
            <person name="Yamagishi T."/>
            <person name="Van de Peer Y."/>
            <person name="Wincker P."/>
        </authorList>
    </citation>
    <scope>NUCLEOTIDE SEQUENCE [LARGE SCALE GENOMIC DNA]</scope>
    <source>
        <strain evidence="6">Ec32 / CCAP1310/4</strain>
    </source>
</reference>
<evidence type="ECO:0000313" key="6">
    <source>
        <dbReference type="Proteomes" id="UP000002630"/>
    </source>
</evidence>
<dbReference type="Gene3D" id="1.10.630.10">
    <property type="entry name" value="Cytochrome P450"/>
    <property type="match status" value="1"/>
</dbReference>
<evidence type="ECO:0000256" key="3">
    <source>
        <dbReference type="PIRSR" id="PIRSR602401-1"/>
    </source>
</evidence>
<comment type="cofactor">
    <cofactor evidence="1 3">
        <name>heme</name>
        <dbReference type="ChEBI" id="CHEBI:30413"/>
    </cofactor>
</comment>
<protein>
    <submittedName>
        <fullName evidence="5">Cytochrome P450</fullName>
    </submittedName>
</protein>
<dbReference type="InterPro" id="IPR036396">
    <property type="entry name" value="Cyt_P450_sf"/>
</dbReference>
<dbReference type="SUPFAM" id="SSF48264">
    <property type="entry name" value="Cytochrome P450"/>
    <property type="match status" value="1"/>
</dbReference>
<keyword evidence="3 4" id="KW-0349">Heme</keyword>
<dbReference type="InterPro" id="IPR002401">
    <property type="entry name" value="Cyt_P450_E_grp-I"/>
</dbReference>
<keyword evidence="4" id="KW-0503">Monooxygenase</keyword>
<dbReference type="AlphaFoldDB" id="D7FPK1"/>
<dbReference type="eggNOG" id="KOG0158">
    <property type="taxonomic scope" value="Eukaryota"/>
</dbReference>
<dbReference type="InParanoid" id="D7FPK1"/>
<keyword evidence="3 4" id="KW-0408">Iron</keyword>
<comment type="similarity">
    <text evidence="2 4">Belongs to the cytochrome P450 family.</text>
</comment>
<evidence type="ECO:0000256" key="4">
    <source>
        <dbReference type="RuleBase" id="RU000461"/>
    </source>
</evidence>